<dbReference type="Gene3D" id="3.30.40.10">
    <property type="entry name" value="Zinc/RING finger domain, C3HC4 (zinc finger)"/>
    <property type="match status" value="1"/>
</dbReference>
<dbReference type="SUPFAM" id="SSF57850">
    <property type="entry name" value="RING/U-box"/>
    <property type="match status" value="1"/>
</dbReference>
<dbReference type="InterPro" id="IPR051834">
    <property type="entry name" value="RING_finger_E3_ligase"/>
</dbReference>
<dbReference type="PROSITE" id="PS50089">
    <property type="entry name" value="ZF_RING_2"/>
    <property type="match status" value="1"/>
</dbReference>
<dbReference type="Pfam" id="PF12150">
    <property type="entry name" value="MFP2b"/>
    <property type="match status" value="1"/>
</dbReference>
<evidence type="ECO:0000313" key="8">
    <source>
        <dbReference type="WBParaSite" id="jg26461"/>
    </source>
</evidence>
<evidence type="ECO:0000256" key="2">
    <source>
        <dbReference type="ARBA" id="ARBA00022771"/>
    </source>
</evidence>
<evidence type="ECO:0000256" key="4">
    <source>
        <dbReference type="PROSITE-ProRule" id="PRU00175"/>
    </source>
</evidence>
<dbReference type="GO" id="GO:0061630">
    <property type="term" value="F:ubiquitin protein ligase activity"/>
    <property type="evidence" value="ECO:0007669"/>
    <property type="project" value="TreeGrafter"/>
</dbReference>
<organism evidence="7 8">
    <name type="scientific">Ditylenchus dipsaci</name>
    <dbReference type="NCBI Taxonomy" id="166011"/>
    <lineage>
        <taxon>Eukaryota</taxon>
        <taxon>Metazoa</taxon>
        <taxon>Ecdysozoa</taxon>
        <taxon>Nematoda</taxon>
        <taxon>Chromadorea</taxon>
        <taxon>Rhabditida</taxon>
        <taxon>Tylenchina</taxon>
        <taxon>Tylenchomorpha</taxon>
        <taxon>Sphaerularioidea</taxon>
        <taxon>Anguinidae</taxon>
        <taxon>Anguininae</taxon>
        <taxon>Ditylenchus</taxon>
    </lineage>
</organism>
<keyword evidence="3" id="KW-0862">Zinc</keyword>
<dbReference type="Proteomes" id="UP000887574">
    <property type="component" value="Unplaced"/>
</dbReference>
<reference evidence="8" key="1">
    <citation type="submission" date="2022-11" db="UniProtKB">
        <authorList>
            <consortium name="WormBaseParasite"/>
        </authorList>
    </citation>
    <scope>IDENTIFICATION</scope>
</reference>
<dbReference type="PANTHER" id="PTHR45931">
    <property type="entry name" value="SI:CH211-59O9.10"/>
    <property type="match status" value="1"/>
</dbReference>
<feature type="compositionally biased region" description="Low complexity" evidence="5">
    <location>
        <begin position="201"/>
        <end position="215"/>
    </location>
</feature>
<dbReference type="GO" id="GO:0006511">
    <property type="term" value="P:ubiquitin-dependent protein catabolic process"/>
    <property type="evidence" value="ECO:0007669"/>
    <property type="project" value="TreeGrafter"/>
</dbReference>
<keyword evidence="2 4" id="KW-0863">Zinc-finger</keyword>
<feature type="region of interest" description="Disordered" evidence="5">
    <location>
        <begin position="197"/>
        <end position="249"/>
    </location>
</feature>
<proteinExistence type="predicted"/>
<dbReference type="Pfam" id="PF13639">
    <property type="entry name" value="zf-RING_2"/>
    <property type="match status" value="1"/>
</dbReference>
<feature type="domain" description="RING-type" evidence="6">
    <location>
        <begin position="362"/>
        <end position="403"/>
    </location>
</feature>
<dbReference type="PANTHER" id="PTHR45931:SF3">
    <property type="entry name" value="RING ZINC FINGER-CONTAINING PROTEIN"/>
    <property type="match status" value="1"/>
</dbReference>
<dbReference type="GO" id="GO:0008270">
    <property type="term" value="F:zinc ion binding"/>
    <property type="evidence" value="ECO:0007669"/>
    <property type="project" value="UniProtKB-KW"/>
</dbReference>
<evidence type="ECO:0000259" key="6">
    <source>
        <dbReference type="PROSITE" id="PS50089"/>
    </source>
</evidence>
<evidence type="ECO:0000313" key="7">
    <source>
        <dbReference type="Proteomes" id="UP000887574"/>
    </source>
</evidence>
<dbReference type="SUPFAM" id="SSF141739">
    <property type="entry name" value="MFPT repeat-like"/>
    <property type="match status" value="1"/>
</dbReference>
<protein>
    <submittedName>
        <fullName evidence="8">RING-type domain-containing protein</fullName>
    </submittedName>
</protein>
<evidence type="ECO:0000256" key="1">
    <source>
        <dbReference type="ARBA" id="ARBA00022723"/>
    </source>
</evidence>
<dbReference type="GO" id="GO:0005634">
    <property type="term" value="C:nucleus"/>
    <property type="evidence" value="ECO:0007669"/>
    <property type="project" value="TreeGrafter"/>
</dbReference>
<keyword evidence="7" id="KW-1185">Reference proteome</keyword>
<dbReference type="AlphaFoldDB" id="A0A915E5P1"/>
<evidence type="ECO:0000256" key="5">
    <source>
        <dbReference type="SAM" id="MobiDB-lite"/>
    </source>
</evidence>
<keyword evidence="1" id="KW-0479">Metal-binding</keyword>
<dbReference type="InterPro" id="IPR021010">
    <property type="entry name" value="Cytosolic_motility_protein"/>
</dbReference>
<evidence type="ECO:0000256" key="3">
    <source>
        <dbReference type="ARBA" id="ARBA00022833"/>
    </source>
</evidence>
<accession>A0A915E5P1</accession>
<dbReference type="SMART" id="SM00184">
    <property type="entry name" value="RING"/>
    <property type="match status" value="1"/>
</dbReference>
<dbReference type="CDD" id="cd16454">
    <property type="entry name" value="RING-H2_PA-TM-RING"/>
    <property type="match status" value="1"/>
</dbReference>
<name>A0A915E5P1_9BILA</name>
<dbReference type="InterPro" id="IPR013083">
    <property type="entry name" value="Znf_RING/FYVE/PHD"/>
</dbReference>
<dbReference type="InterPro" id="IPR001841">
    <property type="entry name" value="Znf_RING"/>
</dbReference>
<feature type="compositionally biased region" description="Low complexity" evidence="5">
    <location>
        <begin position="227"/>
        <end position="239"/>
    </location>
</feature>
<sequence>MKQCVLLVPEETVEFPSKKRKAFFACQRPSLIEEEISTYTTTSFVLRCLLGPQTCECIECVPLVSLAAPPPPSSPASLIMTHNWADFRTCDPFPPAKDIRAFGRSLTTFPGENLDQYVALWYQSGEPVLVQCLDCGGGFVEEVDAQRSELVNPMLAQNTDRDVIQNDIAASIMRIERLGEQIRDIVTAEHSLRVYSDANQSTSTSSSGSSSDSSSVPAARGPAIHLSSSSSSSSSSSHSEVNVRPRRLGTSSQATSLFTAARIRSRRLAISSPIAPTGLRAVGRNRLSSLNAYRNRIINRAPTTAAAFNRFHIPINQDHFNRLISLSLDSGNNDTKRIASKDLMRLPMAKVSKQQVDDLAQCVTCMDVFVVQEKVAKLDCEHIFHRQCIIPWLKRSDSCPLCRRVVEPKRWQANAGGDTQS</sequence>
<dbReference type="WBParaSite" id="jg26461">
    <property type="protein sequence ID" value="jg26461"/>
    <property type="gene ID" value="jg26461"/>
</dbReference>